<keyword evidence="2" id="KW-1003">Cell membrane</keyword>
<keyword evidence="3 6" id="KW-0812">Transmembrane</keyword>
<feature type="transmembrane region" description="Helical" evidence="6">
    <location>
        <begin position="108"/>
        <end position="130"/>
    </location>
</feature>
<feature type="transmembrane region" description="Helical" evidence="6">
    <location>
        <begin position="409"/>
        <end position="426"/>
    </location>
</feature>
<sequence length="428" mass="46007">MIKQFTVLGMSTLIRLLTGFVLFVLIAREWGAGRFGEFMYFFAVAGLLVQVCEYGFSQQILREIGRDPDTTRQRMGVYFATKLWLTMFAWIFAGIFALVTGLRADGAATLGLLLLAATLMSYSDFLMACFRALGHYGKEASVTLEGNVAYFGLALAAVLFGAEGTGVAAAMVLGRIVHLLATVVEFRRHVPGSIKVDVRFGAVWPVMRGGGAYGLDVGVATAFANLDTVLLAILLGYESVGVYQAGARFYQGASLLPSIFAGIFLPRMARAAEDPVEFGLLARNLYWSTLAIAFAVCGVFVIGAEGQAWIYPEPSLQDVGALMPWFGLLVLIRFIAASQGITVTALGGQTVRAKLFLVALALMVASAFPFVEAFGLTGMILAISVAYAFLSIGFWVWVERQGVRTRPSLGVAVFASILAATLILKLKS</sequence>
<keyword evidence="5 6" id="KW-0472">Membrane</keyword>
<feature type="transmembrane region" description="Helical" evidence="6">
    <location>
        <begin position="77"/>
        <end position="102"/>
    </location>
</feature>
<feature type="transmembrane region" description="Helical" evidence="6">
    <location>
        <begin position="377"/>
        <end position="397"/>
    </location>
</feature>
<evidence type="ECO:0000313" key="7">
    <source>
        <dbReference type="EMBL" id="MBT0962764.1"/>
    </source>
</evidence>
<keyword evidence="4 6" id="KW-1133">Transmembrane helix</keyword>
<dbReference type="Proteomes" id="UP000694660">
    <property type="component" value="Unassembled WGS sequence"/>
</dbReference>
<evidence type="ECO:0000256" key="1">
    <source>
        <dbReference type="ARBA" id="ARBA00004651"/>
    </source>
</evidence>
<comment type="subcellular location">
    <subcellularLocation>
        <location evidence="1">Cell membrane</location>
        <topology evidence="1">Multi-pass membrane protein</topology>
    </subcellularLocation>
</comment>
<dbReference type="AlphaFoldDB" id="A0A944DQH9"/>
<feature type="transmembrane region" description="Helical" evidence="6">
    <location>
        <begin position="7"/>
        <end position="26"/>
    </location>
</feature>
<dbReference type="EMBL" id="JAEKFT010000020">
    <property type="protein sequence ID" value="MBT0962764.1"/>
    <property type="molecule type" value="Genomic_DNA"/>
</dbReference>
<dbReference type="InterPro" id="IPR002797">
    <property type="entry name" value="Polysacc_synth"/>
</dbReference>
<feature type="transmembrane region" description="Helical" evidence="6">
    <location>
        <begin position="285"/>
        <end position="304"/>
    </location>
</feature>
<dbReference type="Pfam" id="PF01943">
    <property type="entry name" value="Polysacc_synt"/>
    <property type="match status" value="1"/>
</dbReference>
<dbReference type="RefSeq" id="WP_214362716.1">
    <property type="nucleotide sequence ID" value="NZ_JAEKFT010000020.1"/>
</dbReference>
<evidence type="ECO:0000256" key="4">
    <source>
        <dbReference type="ARBA" id="ARBA00022989"/>
    </source>
</evidence>
<comment type="caution">
    <text evidence="7">The sequence shown here is derived from an EMBL/GenBank/DDBJ whole genome shotgun (WGS) entry which is preliminary data.</text>
</comment>
<dbReference type="GO" id="GO:0005886">
    <property type="term" value="C:plasma membrane"/>
    <property type="evidence" value="ECO:0007669"/>
    <property type="project" value="UniProtKB-SubCell"/>
</dbReference>
<dbReference type="PANTHER" id="PTHR30250">
    <property type="entry name" value="PST FAMILY PREDICTED COLANIC ACID TRANSPORTER"/>
    <property type="match status" value="1"/>
</dbReference>
<feature type="transmembrane region" description="Helical" evidence="6">
    <location>
        <begin position="217"/>
        <end position="237"/>
    </location>
</feature>
<organism evidence="7 8">
    <name type="scientific">Denitromonas iodatirespirans</name>
    <dbReference type="NCBI Taxonomy" id="2795389"/>
    <lineage>
        <taxon>Bacteria</taxon>
        <taxon>Pseudomonadati</taxon>
        <taxon>Pseudomonadota</taxon>
        <taxon>Betaproteobacteria</taxon>
        <taxon>Rhodocyclales</taxon>
        <taxon>Zoogloeaceae</taxon>
        <taxon>Denitromonas</taxon>
    </lineage>
</organism>
<dbReference type="InterPro" id="IPR050833">
    <property type="entry name" value="Poly_Biosynth_Transport"/>
</dbReference>
<feature type="transmembrane region" description="Helical" evidence="6">
    <location>
        <begin position="353"/>
        <end position="371"/>
    </location>
</feature>
<evidence type="ECO:0000256" key="6">
    <source>
        <dbReference type="SAM" id="Phobius"/>
    </source>
</evidence>
<evidence type="ECO:0000313" key="8">
    <source>
        <dbReference type="Proteomes" id="UP000694660"/>
    </source>
</evidence>
<keyword evidence="8" id="KW-1185">Reference proteome</keyword>
<name>A0A944DQH9_DENI1</name>
<evidence type="ECO:0000256" key="3">
    <source>
        <dbReference type="ARBA" id="ARBA00022692"/>
    </source>
</evidence>
<reference evidence="8" key="1">
    <citation type="journal article" date="2022" name="ISME J.">
        <title>Genetic and phylogenetic analysis of dissimilatory iodate-reducing bacteria identifies potential niches across the world's oceans.</title>
        <authorList>
            <person name="Reyes-Umana V."/>
            <person name="Henning Z."/>
            <person name="Lee K."/>
            <person name="Barnum T.P."/>
            <person name="Coates J.D."/>
        </authorList>
    </citation>
    <scope>NUCLEOTIDE SEQUENCE [LARGE SCALE GENOMIC DNA]</scope>
    <source>
        <strain evidence="8">IR12</strain>
    </source>
</reference>
<dbReference type="PANTHER" id="PTHR30250:SF11">
    <property type="entry name" value="O-ANTIGEN TRANSPORTER-RELATED"/>
    <property type="match status" value="1"/>
</dbReference>
<feature type="transmembrane region" description="Helical" evidence="6">
    <location>
        <begin position="324"/>
        <end position="346"/>
    </location>
</feature>
<gene>
    <name evidence="7" type="ORF">I8J34_16405</name>
</gene>
<proteinExistence type="predicted"/>
<accession>A0A944DQH9</accession>
<protein>
    <submittedName>
        <fullName evidence="7">Oligosaccharide flippase family protein</fullName>
    </submittedName>
</protein>
<evidence type="ECO:0000256" key="2">
    <source>
        <dbReference type="ARBA" id="ARBA00022475"/>
    </source>
</evidence>
<evidence type="ECO:0000256" key="5">
    <source>
        <dbReference type="ARBA" id="ARBA00023136"/>
    </source>
</evidence>
<feature type="transmembrane region" description="Helical" evidence="6">
    <location>
        <begin position="38"/>
        <end position="56"/>
    </location>
</feature>